<sequence length="53" mass="6254">MFGGWRQSPSDMKTIHPQNVSLNRCKLRSRRVNSTKRNKLILVLLRKDPHKVI</sequence>
<protein>
    <submittedName>
        <fullName evidence="1">Uncharacterized protein</fullName>
    </submittedName>
</protein>
<reference evidence="1" key="1">
    <citation type="submission" date="2018-02" db="EMBL/GenBank/DDBJ databases">
        <title>Rhizophora mucronata_Transcriptome.</title>
        <authorList>
            <person name="Meera S.P."/>
            <person name="Sreeshan A."/>
            <person name="Augustine A."/>
        </authorList>
    </citation>
    <scope>NUCLEOTIDE SEQUENCE</scope>
    <source>
        <tissue evidence="1">Leaf</tissue>
    </source>
</reference>
<dbReference type="AlphaFoldDB" id="A0A2P2N8M4"/>
<name>A0A2P2N8M4_RHIMU</name>
<accession>A0A2P2N8M4</accession>
<proteinExistence type="predicted"/>
<dbReference type="EMBL" id="GGEC01058353">
    <property type="protein sequence ID" value="MBX38837.1"/>
    <property type="molecule type" value="Transcribed_RNA"/>
</dbReference>
<organism evidence="1">
    <name type="scientific">Rhizophora mucronata</name>
    <name type="common">Asiatic mangrove</name>
    <dbReference type="NCBI Taxonomy" id="61149"/>
    <lineage>
        <taxon>Eukaryota</taxon>
        <taxon>Viridiplantae</taxon>
        <taxon>Streptophyta</taxon>
        <taxon>Embryophyta</taxon>
        <taxon>Tracheophyta</taxon>
        <taxon>Spermatophyta</taxon>
        <taxon>Magnoliopsida</taxon>
        <taxon>eudicotyledons</taxon>
        <taxon>Gunneridae</taxon>
        <taxon>Pentapetalae</taxon>
        <taxon>rosids</taxon>
        <taxon>fabids</taxon>
        <taxon>Malpighiales</taxon>
        <taxon>Rhizophoraceae</taxon>
        <taxon>Rhizophora</taxon>
    </lineage>
</organism>
<evidence type="ECO:0000313" key="1">
    <source>
        <dbReference type="EMBL" id="MBX38837.1"/>
    </source>
</evidence>